<reference evidence="2" key="1">
    <citation type="journal article" date="2019" name="Int. J. Syst. Evol. Microbiol.">
        <title>The Global Catalogue of Microorganisms (GCM) 10K type strain sequencing project: providing services to taxonomists for standard genome sequencing and annotation.</title>
        <authorList>
            <consortium name="The Broad Institute Genomics Platform"/>
            <consortium name="The Broad Institute Genome Sequencing Center for Infectious Disease"/>
            <person name="Wu L."/>
            <person name="Ma J."/>
        </authorList>
    </citation>
    <scope>NUCLEOTIDE SEQUENCE [LARGE SCALE GENOMIC DNA]</scope>
    <source>
        <strain evidence="2">CCUG 56756</strain>
    </source>
</reference>
<protein>
    <submittedName>
        <fullName evidence="1">Uncharacterized protein</fullName>
    </submittedName>
</protein>
<evidence type="ECO:0000313" key="2">
    <source>
        <dbReference type="Proteomes" id="UP001597109"/>
    </source>
</evidence>
<comment type="caution">
    <text evidence="1">The sequence shown here is derived from an EMBL/GenBank/DDBJ whole genome shotgun (WGS) entry which is preliminary data.</text>
</comment>
<gene>
    <name evidence="1" type="ORF">ACFQ1X_07850</name>
</gene>
<sequence length="131" mass="15427">MAGTNSLTLAAENENGFMDIEVELNTEFWRLKKKRLSKLRKLRKKHVDWSFADPFKIFRHDEEALNKAEIYLLPEELPNFTRTLIEHPKSFPINYSQHMSIERGIYCLRLNSKEPFEDFAARLSKALSVLI</sequence>
<evidence type="ECO:0000313" key="1">
    <source>
        <dbReference type="EMBL" id="MFD1031348.1"/>
    </source>
</evidence>
<dbReference type="RefSeq" id="WP_144841570.1">
    <property type="nucleotide sequence ID" value="NZ_JBHTKI010000008.1"/>
</dbReference>
<organism evidence="1 2">
    <name type="scientific">Metaplanococcus flavidus</name>
    <dbReference type="NCBI Taxonomy" id="569883"/>
    <lineage>
        <taxon>Bacteria</taxon>
        <taxon>Bacillati</taxon>
        <taxon>Bacillota</taxon>
        <taxon>Bacilli</taxon>
        <taxon>Bacillales</taxon>
        <taxon>Caryophanaceae</taxon>
        <taxon>Metaplanococcus</taxon>
    </lineage>
</organism>
<keyword evidence="2" id="KW-1185">Reference proteome</keyword>
<dbReference type="Proteomes" id="UP001597109">
    <property type="component" value="Unassembled WGS sequence"/>
</dbReference>
<name>A0ABW3L9X8_9BACL</name>
<dbReference type="EMBL" id="JBHTKI010000008">
    <property type="protein sequence ID" value="MFD1031348.1"/>
    <property type="molecule type" value="Genomic_DNA"/>
</dbReference>
<accession>A0ABW3L9X8</accession>
<proteinExistence type="predicted"/>